<dbReference type="InterPro" id="IPR011701">
    <property type="entry name" value="MFS"/>
</dbReference>
<organism evidence="9 10">
    <name type="scientific">Limnobacter litoralis</name>
    <dbReference type="NCBI Taxonomy" id="481366"/>
    <lineage>
        <taxon>Bacteria</taxon>
        <taxon>Pseudomonadati</taxon>
        <taxon>Pseudomonadota</taxon>
        <taxon>Betaproteobacteria</taxon>
        <taxon>Burkholderiales</taxon>
        <taxon>Burkholderiaceae</taxon>
        <taxon>Limnobacter</taxon>
    </lineage>
</organism>
<dbReference type="Pfam" id="PF01553">
    <property type="entry name" value="Acyltransferase"/>
    <property type="match status" value="1"/>
</dbReference>
<evidence type="ECO:0000256" key="6">
    <source>
        <dbReference type="ARBA" id="ARBA00023136"/>
    </source>
</evidence>
<dbReference type="PANTHER" id="PTHR43266">
    <property type="entry name" value="MACROLIDE-EFFLUX PROTEIN"/>
    <property type="match status" value="1"/>
</dbReference>
<dbReference type="SUPFAM" id="SSF103473">
    <property type="entry name" value="MFS general substrate transporter"/>
    <property type="match status" value="1"/>
</dbReference>
<feature type="transmembrane region" description="Helical" evidence="7">
    <location>
        <begin position="370"/>
        <end position="390"/>
    </location>
</feature>
<name>A0ABQ5YSN0_9BURK</name>
<dbReference type="Gene3D" id="1.20.1250.20">
    <property type="entry name" value="MFS general substrate transporter like domains"/>
    <property type="match status" value="1"/>
</dbReference>
<dbReference type="Proteomes" id="UP001156664">
    <property type="component" value="Unassembled WGS sequence"/>
</dbReference>
<evidence type="ECO:0000256" key="4">
    <source>
        <dbReference type="ARBA" id="ARBA00022692"/>
    </source>
</evidence>
<evidence type="ECO:0000256" key="5">
    <source>
        <dbReference type="ARBA" id="ARBA00022989"/>
    </source>
</evidence>
<feature type="domain" description="Phospholipid/glycerol acyltransferase" evidence="8">
    <location>
        <begin position="448"/>
        <end position="564"/>
    </location>
</feature>
<feature type="transmembrane region" description="Helical" evidence="7">
    <location>
        <begin position="289"/>
        <end position="307"/>
    </location>
</feature>
<feature type="transmembrane region" description="Helical" evidence="7">
    <location>
        <begin position="104"/>
        <end position="122"/>
    </location>
</feature>
<evidence type="ECO:0000313" key="9">
    <source>
        <dbReference type="EMBL" id="GLR27639.1"/>
    </source>
</evidence>
<keyword evidence="3" id="KW-1003">Cell membrane</keyword>
<comment type="subcellular location">
    <subcellularLocation>
        <location evidence="1">Cell membrane</location>
        <topology evidence="1">Multi-pass membrane protein</topology>
    </subcellularLocation>
</comment>
<dbReference type="SMART" id="SM00563">
    <property type="entry name" value="PlsC"/>
    <property type="match status" value="1"/>
</dbReference>
<feature type="transmembrane region" description="Helical" evidence="7">
    <location>
        <begin position="257"/>
        <end position="277"/>
    </location>
</feature>
<feature type="transmembrane region" description="Helical" evidence="7">
    <location>
        <begin position="143"/>
        <end position="166"/>
    </location>
</feature>
<dbReference type="InterPro" id="IPR036259">
    <property type="entry name" value="MFS_trans_sf"/>
</dbReference>
<evidence type="ECO:0000256" key="7">
    <source>
        <dbReference type="SAM" id="Phobius"/>
    </source>
</evidence>
<dbReference type="Pfam" id="PF07690">
    <property type="entry name" value="MFS_1"/>
    <property type="match status" value="1"/>
</dbReference>
<dbReference type="SUPFAM" id="SSF69593">
    <property type="entry name" value="Glycerol-3-phosphate (1)-acyltransferase"/>
    <property type="match status" value="1"/>
</dbReference>
<feature type="transmembrane region" description="Helical" evidence="7">
    <location>
        <begin position="172"/>
        <end position="191"/>
    </location>
</feature>
<sequence length="613" mass="67315">MLLTTRKFLPYFTAQALGAFNDNLFKQLLVLLFTYQAARFDTQLSLATVTNLASGLFIAPFALFSGLGGHLADHFNKARLIQVLKATELLIMLLAAYGLVQANFWLLMGCVFLIGTQSAFFGPVKYAYLPATLATTEIMAGNALIESVTFIMILLGTLTAGVLVSIKGSTLLLALIPCLVALIGLGVTFWIPGIPTKHPSSFELNNLWRSNVTGFKQARQTRSVWLSILGISWFWFIGAMVLAQLPDLAQHHLRLDSAGLTWLMGLFSVGVGLGSLFSEKLSGKQVEIGLVPLGSAGLSLFLLLAWRHLPDQVLINTPLPFWHNEQAIRFGINLALAGLFGGFYTVPLYALIQTRADKAHVASVIGTNNVLNAIFMVLAAGLGLLCHGLGFQTPALVLFAGLFNLVVAAYIYSLVPEFLWRFIVWALVHTVYRFKVKGLQHIPDTGPCIVVCNHIGFSDAVVLAAAIRRPLRFIMYYKIFQMRALGWFFRTAKAIPIAGRQEDPAVFEAAFRQVKAALDDGEVVCLFPEGKLTSDGEIGEFKPGLLKILEHSPVPVIPMALGGLWGSVFTRKTRFKEKEWGRPIDLQIGPAIDATDVDMEALRDRVIELRTRP</sequence>
<dbReference type="PANTHER" id="PTHR43266:SF2">
    <property type="entry name" value="MAJOR FACILITATOR SUPERFAMILY (MFS) PROFILE DOMAIN-CONTAINING PROTEIN"/>
    <property type="match status" value="1"/>
</dbReference>
<keyword evidence="2" id="KW-0813">Transport</keyword>
<keyword evidence="10" id="KW-1185">Reference proteome</keyword>
<dbReference type="RefSeq" id="WP_284282479.1">
    <property type="nucleotide sequence ID" value="NZ_BSOJ01000032.1"/>
</dbReference>
<feature type="transmembrane region" description="Helical" evidence="7">
    <location>
        <begin position="327"/>
        <end position="350"/>
    </location>
</feature>
<gene>
    <name evidence="9" type="ORF">GCM10007875_27300</name>
</gene>
<reference evidence="10" key="1">
    <citation type="journal article" date="2019" name="Int. J. Syst. Evol. Microbiol.">
        <title>The Global Catalogue of Microorganisms (GCM) 10K type strain sequencing project: providing services to taxonomists for standard genome sequencing and annotation.</title>
        <authorList>
            <consortium name="The Broad Institute Genomics Platform"/>
            <consortium name="The Broad Institute Genome Sequencing Center for Infectious Disease"/>
            <person name="Wu L."/>
            <person name="Ma J."/>
        </authorList>
    </citation>
    <scope>NUCLEOTIDE SEQUENCE [LARGE SCALE GENOMIC DNA]</scope>
    <source>
        <strain evidence="10">NBRC 105857</strain>
    </source>
</reference>
<comment type="caution">
    <text evidence="9">The sequence shown here is derived from an EMBL/GenBank/DDBJ whole genome shotgun (WGS) entry which is preliminary data.</text>
</comment>
<keyword evidence="4 7" id="KW-0812">Transmembrane</keyword>
<evidence type="ECO:0000256" key="2">
    <source>
        <dbReference type="ARBA" id="ARBA00022448"/>
    </source>
</evidence>
<feature type="transmembrane region" description="Helical" evidence="7">
    <location>
        <begin position="224"/>
        <end position="245"/>
    </location>
</feature>
<evidence type="ECO:0000313" key="10">
    <source>
        <dbReference type="Proteomes" id="UP001156664"/>
    </source>
</evidence>
<evidence type="ECO:0000256" key="3">
    <source>
        <dbReference type="ARBA" id="ARBA00022475"/>
    </source>
</evidence>
<accession>A0ABQ5YSN0</accession>
<dbReference type="EMBL" id="BSOJ01000032">
    <property type="protein sequence ID" value="GLR27639.1"/>
    <property type="molecule type" value="Genomic_DNA"/>
</dbReference>
<proteinExistence type="predicted"/>
<feature type="transmembrane region" description="Helical" evidence="7">
    <location>
        <begin position="44"/>
        <end position="68"/>
    </location>
</feature>
<dbReference type="CDD" id="cd06173">
    <property type="entry name" value="MFS_MefA_like"/>
    <property type="match status" value="1"/>
</dbReference>
<evidence type="ECO:0000256" key="1">
    <source>
        <dbReference type="ARBA" id="ARBA00004651"/>
    </source>
</evidence>
<protein>
    <submittedName>
        <fullName evidence="9">MFS transporter</fullName>
    </submittedName>
</protein>
<dbReference type="CDD" id="cd07989">
    <property type="entry name" value="LPLAT_AGPAT-like"/>
    <property type="match status" value="1"/>
</dbReference>
<dbReference type="InterPro" id="IPR002123">
    <property type="entry name" value="Plipid/glycerol_acylTrfase"/>
</dbReference>
<keyword evidence="6 7" id="KW-0472">Membrane</keyword>
<keyword evidence="5 7" id="KW-1133">Transmembrane helix</keyword>
<evidence type="ECO:0000259" key="8">
    <source>
        <dbReference type="SMART" id="SM00563"/>
    </source>
</evidence>